<accession>A0ABR4MV03</accession>
<name>A0ABR4MV03_9FUNG</name>
<dbReference type="EMBL" id="JADGIZ020000200">
    <property type="protein sequence ID" value="KAL2911076.1"/>
    <property type="molecule type" value="Genomic_DNA"/>
</dbReference>
<evidence type="ECO:0000313" key="2">
    <source>
        <dbReference type="Proteomes" id="UP001527925"/>
    </source>
</evidence>
<keyword evidence="2" id="KW-1185">Reference proteome</keyword>
<evidence type="ECO:0000313" key="1">
    <source>
        <dbReference type="EMBL" id="KAL2911076.1"/>
    </source>
</evidence>
<proteinExistence type="predicted"/>
<organism evidence="1 2">
    <name type="scientific">Polyrhizophydium stewartii</name>
    <dbReference type="NCBI Taxonomy" id="2732419"/>
    <lineage>
        <taxon>Eukaryota</taxon>
        <taxon>Fungi</taxon>
        <taxon>Fungi incertae sedis</taxon>
        <taxon>Chytridiomycota</taxon>
        <taxon>Chytridiomycota incertae sedis</taxon>
        <taxon>Chytridiomycetes</taxon>
        <taxon>Rhizophydiales</taxon>
        <taxon>Rhizophydiales incertae sedis</taxon>
        <taxon>Polyrhizophydium</taxon>
    </lineage>
</organism>
<gene>
    <name evidence="1" type="ORF">HK105_209474</name>
</gene>
<dbReference type="Pfam" id="PF08293">
    <property type="entry name" value="MRP-S33"/>
    <property type="match status" value="1"/>
</dbReference>
<reference evidence="1 2" key="1">
    <citation type="submission" date="2023-09" db="EMBL/GenBank/DDBJ databases">
        <title>Pangenome analysis of Batrachochytrium dendrobatidis and related Chytrids.</title>
        <authorList>
            <person name="Yacoub M.N."/>
            <person name="Stajich J.E."/>
            <person name="James T.Y."/>
        </authorList>
    </citation>
    <scope>NUCLEOTIDE SEQUENCE [LARGE SCALE GENOMIC DNA]</scope>
    <source>
        <strain evidence="1 2">JEL0888</strain>
    </source>
</reference>
<protein>
    <submittedName>
        <fullName evidence="1">Uncharacterized protein</fullName>
    </submittedName>
</protein>
<comment type="caution">
    <text evidence="1">The sequence shown here is derived from an EMBL/GenBank/DDBJ whole genome shotgun (WGS) entry which is preliminary data.</text>
</comment>
<dbReference type="Proteomes" id="UP001527925">
    <property type="component" value="Unassembled WGS sequence"/>
</dbReference>
<sequence length="113" mass="12566">MASPRLQAVRQLRDAIFGIDRSAIGVRTGKDVLAAPPLRAKLLNYYPPDVDMLKLSMQDSRLAQLDLKDVWVEQQRAREEALAARGKVVRVSVITGPMKRDAAAAKSKGKKRR</sequence>
<dbReference type="InterPro" id="IPR013219">
    <property type="entry name" value="Ribosomal_mS33"/>
</dbReference>